<dbReference type="Proteomes" id="UP001152759">
    <property type="component" value="Chromosome 3"/>
</dbReference>
<evidence type="ECO:0000313" key="2">
    <source>
        <dbReference type="Proteomes" id="UP001152759"/>
    </source>
</evidence>
<name>A0A9P0AB23_BEMTA</name>
<gene>
    <name evidence="1" type="ORF">BEMITA_LOCUS6560</name>
</gene>
<keyword evidence="2" id="KW-1185">Reference proteome</keyword>
<reference evidence="1" key="1">
    <citation type="submission" date="2021-12" db="EMBL/GenBank/DDBJ databases">
        <authorList>
            <person name="King R."/>
        </authorList>
    </citation>
    <scope>NUCLEOTIDE SEQUENCE</scope>
</reference>
<protein>
    <submittedName>
        <fullName evidence="1">Uncharacterized protein</fullName>
    </submittedName>
</protein>
<organism evidence="1 2">
    <name type="scientific">Bemisia tabaci</name>
    <name type="common">Sweetpotato whitefly</name>
    <name type="synonym">Aleurodes tabaci</name>
    <dbReference type="NCBI Taxonomy" id="7038"/>
    <lineage>
        <taxon>Eukaryota</taxon>
        <taxon>Metazoa</taxon>
        <taxon>Ecdysozoa</taxon>
        <taxon>Arthropoda</taxon>
        <taxon>Hexapoda</taxon>
        <taxon>Insecta</taxon>
        <taxon>Pterygota</taxon>
        <taxon>Neoptera</taxon>
        <taxon>Paraneoptera</taxon>
        <taxon>Hemiptera</taxon>
        <taxon>Sternorrhyncha</taxon>
        <taxon>Aleyrodoidea</taxon>
        <taxon>Aleyrodidae</taxon>
        <taxon>Aleyrodinae</taxon>
        <taxon>Bemisia</taxon>
    </lineage>
</organism>
<accession>A0A9P0AB23</accession>
<proteinExistence type="predicted"/>
<dbReference type="AlphaFoldDB" id="A0A9P0AB23"/>
<dbReference type="EMBL" id="OU963864">
    <property type="protein sequence ID" value="CAH0387558.1"/>
    <property type="molecule type" value="Genomic_DNA"/>
</dbReference>
<evidence type="ECO:0000313" key="1">
    <source>
        <dbReference type="EMBL" id="CAH0387558.1"/>
    </source>
</evidence>
<sequence>MKTAKNRKPLKIMAQRKEDLPEDVLKKNMERRLTFLQLNDEEREALERKTIGQSKGNKAWDGAREARLTASDFGFVCKNKIRLTYPGDTLAELQR</sequence>